<evidence type="ECO:0000313" key="2">
    <source>
        <dbReference type="Proteomes" id="UP000663844"/>
    </source>
</evidence>
<reference evidence="1" key="1">
    <citation type="submission" date="2021-02" db="EMBL/GenBank/DDBJ databases">
        <authorList>
            <person name="Nowell W R."/>
        </authorList>
    </citation>
    <scope>NUCLEOTIDE SEQUENCE</scope>
</reference>
<name>A0A820SC17_9BILA</name>
<dbReference type="EMBL" id="CAJOAZ010032434">
    <property type="protein sequence ID" value="CAF4447427.1"/>
    <property type="molecule type" value="Genomic_DNA"/>
</dbReference>
<dbReference type="Proteomes" id="UP000663844">
    <property type="component" value="Unassembled WGS sequence"/>
</dbReference>
<dbReference type="Gene3D" id="1.20.58.1280">
    <property type="entry name" value="DNA repair protein Rev1, C-terminal domain"/>
    <property type="match status" value="1"/>
</dbReference>
<proteinExistence type="predicted"/>
<organism evidence="1 2">
    <name type="scientific">Adineta steineri</name>
    <dbReference type="NCBI Taxonomy" id="433720"/>
    <lineage>
        <taxon>Eukaryota</taxon>
        <taxon>Metazoa</taxon>
        <taxon>Spiralia</taxon>
        <taxon>Gnathifera</taxon>
        <taxon>Rotifera</taxon>
        <taxon>Eurotatoria</taxon>
        <taxon>Bdelloidea</taxon>
        <taxon>Adinetida</taxon>
        <taxon>Adinetidae</taxon>
        <taxon>Adineta</taxon>
    </lineage>
</organism>
<sequence length="70" mass="8248">NQIDLDLFQNYLFDLLNSYNAEMVHQLLIYGLLQLKTLTKIIWTDTFQILIDSVQTRFRQMYGGATMDLS</sequence>
<dbReference type="AlphaFoldDB" id="A0A820SC17"/>
<accession>A0A820SC17</accession>
<evidence type="ECO:0000313" key="1">
    <source>
        <dbReference type="EMBL" id="CAF4447427.1"/>
    </source>
</evidence>
<gene>
    <name evidence="1" type="ORF">OXD698_LOCUS54184</name>
</gene>
<protein>
    <submittedName>
        <fullName evidence="1">Uncharacterized protein</fullName>
    </submittedName>
</protein>
<feature type="non-terminal residue" evidence="1">
    <location>
        <position position="1"/>
    </location>
</feature>
<comment type="caution">
    <text evidence="1">The sequence shown here is derived from an EMBL/GenBank/DDBJ whole genome shotgun (WGS) entry which is preliminary data.</text>
</comment>
<dbReference type="InterPro" id="IPR038401">
    <property type="entry name" value="Rev1_C_sf"/>
</dbReference>